<comment type="caution">
    <text evidence="1">The sequence shown here is derived from an EMBL/GenBank/DDBJ whole genome shotgun (WGS) entry which is preliminary data.</text>
</comment>
<name>A0A2P8HT66_CHINA</name>
<dbReference type="RefSeq" id="WP_106526645.1">
    <property type="nucleotide sequence ID" value="NZ_PYAW01000001.1"/>
</dbReference>
<evidence type="ECO:0000313" key="1">
    <source>
        <dbReference type="EMBL" id="PSL49413.1"/>
    </source>
</evidence>
<reference evidence="1 2" key="1">
    <citation type="submission" date="2018-03" db="EMBL/GenBank/DDBJ databases">
        <title>Genomic Encyclopedia of Archaeal and Bacterial Type Strains, Phase II (KMG-II): from individual species to whole genera.</title>
        <authorList>
            <person name="Goeker M."/>
        </authorList>
    </citation>
    <scope>NUCLEOTIDE SEQUENCE [LARGE SCALE GENOMIC DNA]</scope>
    <source>
        <strain evidence="1 2">DSM 24859</strain>
    </source>
</reference>
<evidence type="ECO:0000313" key="2">
    <source>
        <dbReference type="Proteomes" id="UP000240971"/>
    </source>
</evidence>
<dbReference type="PROSITE" id="PS51257">
    <property type="entry name" value="PROKAR_LIPOPROTEIN"/>
    <property type="match status" value="1"/>
</dbReference>
<dbReference type="InterPro" id="IPR007298">
    <property type="entry name" value="Cu-R_lipoprotein_NlpE"/>
</dbReference>
<keyword evidence="1" id="KW-0449">Lipoprotein</keyword>
<gene>
    <name evidence="1" type="ORF">CLV51_101745</name>
</gene>
<sequence length="155" mass="17473">MKYFLLLFGSLTMAACQNMGKRLGNADSASLNSITTDTAEWITYTGKLPCADCEGIITTLTLHQQQKNPDFQFKMKETYQGMKSGKETTFSSEGTYSILRGNAIDPNATVIQLNPDKDRNLQRFFEQVGENELKMLDKDQHTIESSLNYSLKRVP</sequence>
<dbReference type="Proteomes" id="UP000240971">
    <property type="component" value="Unassembled WGS sequence"/>
</dbReference>
<accession>A0A2P8HT66</accession>
<protein>
    <submittedName>
        <fullName evidence="1">Copper homeostasis protein (Lipoprotein)</fullName>
    </submittedName>
</protein>
<dbReference type="AlphaFoldDB" id="A0A2P8HT66"/>
<dbReference type="Pfam" id="PF04170">
    <property type="entry name" value="NlpE"/>
    <property type="match status" value="1"/>
</dbReference>
<organism evidence="1 2">
    <name type="scientific">Chitinophaga niastensis</name>
    <dbReference type="NCBI Taxonomy" id="536980"/>
    <lineage>
        <taxon>Bacteria</taxon>
        <taxon>Pseudomonadati</taxon>
        <taxon>Bacteroidota</taxon>
        <taxon>Chitinophagia</taxon>
        <taxon>Chitinophagales</taxon>
        <taxon>Chitinophagaceae</taxon>
        <taxon>Chitinophaga</taxon>
    </lineage>
</organism>
<dbReference type="OrthoDB" id="5348860at2"/>
<dbReference type="Gene3D" id="2.40.128.640">
    <property type="match status" value="1"/>
</dbReference>
<proteinExistence type="predicted"/>
<keyword evidence="2" id="KW-1185">Reference proteome</keyword>
<dbReference type="EMBL" id="PYAW01000001">
    <property type="protein sequence ID" value="PSL49413.1"/>
    <property type="molecule type" value="Genomic_DNA"/>
</dbReference>